<dbReference type="AlphaFoldDB" id="A0A2P2NXN7"/>
<name>A0A2P2NXN7_RHIMU</name>
<sequence length="30" mass="3678">MYVVHKFLYSSPYFFFFFLLQCPIVLSRGK</sequence>
<protein>
    <submittedName>
        <fullName evidence="2">Uncharacterized protein</fullName>
    </submittedName>
</protein>
<dbReference type="EMBL" id="GGEC01066720">
    <property type="protein sequence ID" value="MBX47204.1"/>
    <property type="molecule type" value="Transcribed_RNA"/>
</dbReference>
<organism evidence="2">
    <name type="scientific">Rhizophora mucronata</name>
    <name type="common">Asiatic mangrove</name>
    <dbReference type="NCBI Taxonomy" id="61149"/>
    <lineage>
        <taxon>Eukaryota</taxon>
        <taxon>Viridiplantae</taxon>
        <taxon>Streptophyta</taxon>
        <taxon>Embryophyta</taxon>
        <taxon>Tracheophyta</taxon>
        <taxon>Spermatophyta</taxon>
        <taxon>Magnoliopsida</taxon>
        <taxon>eudicotyledons</taxon>
        <taxon>Gunneridae</taxon>
        <taxon>Pentapetalae</taxon>
        <taxon>rosids</taxon>
        <taxon>fabids</taxon>
        <taxon>Malpighiales</taxon>
        <taxon>Rhizophoraceae</taxon>
        <taxon>Rhizophora</taxon>
    </lineage>
</organism>
<reference evidence="2" key="1">
    <citation type="submission" date="2018-02" db="EMBL/GenBank/DDBJ databases">
        <title>Rhizophora mucronata_Transcriptome.</title>
        <authorList>
            <person name="Meera S.P."/>
            <person name="Sreeshan A."/>
            <person name="Augustine A."/>
        </authorList>
    </citation>
    <scope>NUCLEOTIDE SEQUENCE</scope>
    <source>
        <tissue evidence="2">Leaf</tissue>
    </source>
</reference>
<evidence type="ECO:0000256" key="1">
    <source>
        <dbReference type="SAM" id="Phobius"/>
    </source>
</evidence>
<keyword evidence="1" id="KW-1133">Transmembrane helix</keyword>
<feature type="transmembrane region" description="Helical" evidence="1">
    <location>
        <begin position="6"/>
        <end position="26"/>
    </location>
</feature>
<keyword evidence="1" id="KW-0472">Membrane</keyword>
<keyword evidence="1" id="KW-0812">Transmembrane</keyword>
<evidence type="ECO:0000313" key="2">
    <source>
        <dbReference type="EMBL" id="MBX47204.1"/>
    </source>
</evidence>
<proteinExistence type="predicted"/>
<accession>A0A2P2NXN7</accession>